<feature type="region of interest" description="Disordered" evidence="1">
    <location>
        <begin position="1"/>
        <end position="22"/>
    </location>
</feature>
<name>A0A0G4HP90_9ALVE</name>
<evidence type="ECO:0000313" key="2">
    <source>
        <dbReference type="EMBL" id="CEM46098.1"/>
    </source>
</evidence>
<dbReference type="VEuPathDB" id="CryptoDB:Cvel_29800"/>
<dbReference type="AlphaFoldDB" id="A0A0G4HP90"/>
<protein>
    <submittedName>
        <fullName evidence="2">Uncharacterized protein</fullName>
    </submittedName>
</protein>
<evidence type="ECO:0000256" key="1">
    <source>
        <dbReference type="SAM" id="MobiDB-lite"/>
    </source>
</evidence>
<proteinExistence type="predicted"/>
<reference evidence="2" key="1">
    <citation type="submission" date="2014-11" db="EMBL/GenBank/DDBJ databases">
        <authorList>
            <person name="Otto D Thomas"/>
            <person name="Naeem Raeece"/>
        </authorList>
    </citation>
    <scope>NUCLEOTIDE SEQUENCE</scope>
</reference>
<dbReference type="EMBL" id="CDMZ01003367">
    <property type="protein sequence ID" value="CEM46098.1"/>
    <property type="molecule type" value="Genomic_DNA"/>
</dbReference>
<gene>
    <name evidence="2" type="ORF">Cvel_29800</name>
</gene>
<organism evidence="2">
    <name type="scientific">Chromera velia CCMP2878</name>
    <dbReference type="NCBI Taxonomy" id="1169474"/>
    <lineage>
        <taxon>Eukaryota</taxon>
        <taxon>Sar</taxon>
        <taxon>Alveolata</taxon>
        <taxon>Colpodellida</taxon>
        <taxon>Chromeraceae</taxon>
        <taxon>Chromera</taxon>
    </lineage>
</organism>
<sequence length="78" mass="8470">MRDNGERSSGGPPGFDLGERPPAQNVFFLAPIHDCSYLGPDPKHILTVPDDFKQGSTQTPALLEEVAKGDFNVACRDE</sequence>
<accession>A0A0G4HP90</accession>